<evidence type="ECO:0000256" key="4">
    <source>
        <dbReference type="ARBA" id="ARBA00022519"/>
    </source>
</evidence>
<evidence type="ECO:0000256" key="8">
    <source>
        <dbReference type="ARBA" id="ARBA00023136"/>
    </source>
</evidence>
<keyword evidence="7 10" id="KW-1133">Transmembrane helix</keyword>
<evidence type="ECO:0000256" key="6">
    <source>
        <dbReference type="ARBA" id="ARBA00022692"/>
    </source>
</evidence>
<evidence type="ECO:0000256" key="3">
    <source>
        <dbReference type="ARBA" id="ARBA00022475"/>
    </source>
</evidence>
<keyword evidence="3 10" id="KW-1003">Cell membrane</keyword>
<protein>
    <recommendedName>
        <fullName evidence="10">Tol-Pal system protein TolQ</fullName>
    </recommendedName>
</protein>
<sequence length="232" mass="25323">MQAELSITALILEASLVVQLVMLMLLAFSVGGWMMIFQRRKVIQQASQNALAFEDRFWSGVDLGRLYQEVGARAQNASGMEKLFHAGFKEFARLRSNANLPQQQILDAAYRAMRVVHSRELDKLESNLSLLATIGSISPYVGLFGTVWGIMNAFIGLGAVQQATLAMVAPGIAEALIATAMGLFAAIPAVIAYNRFSHRVEKVDNQYLNFMDELLAILQRQTSAPAKAGASA</sequence>
<dbReference type="EMBL" id="PYVF01000022">
    <property type="protein sequence ID" value="PTB89179.1"/>
    <property type="molecule type" value="Genomic_DNA"/>
</dbReference>
<dbReference type="GO" id="GO:0017038">
    <property type="term" value="P:protein import"/>
    <property type="evidence" value="ECO:0007669"/>
    <property type="project" value="TreeGrafter"/>
</dbReference>
<dbReference type="Pfam" id="PF01618">
    <property type="entry name" value="MotA_ExbB"/>
    <property type="match status" value="1"/>
</dbReference>
<keyword evidence="8 10" id="KW-0472">Membrane</keyword>
<comment type="subcellular location">
    <subcellularLocation>
        <location evidence="10">Cell inner membrane</location>
        <topology evidence="10">Multi-pass membrane protein</topology>
    </subcellularLocation>
    <subcellularLocation>
        <location evidence="1">Cell membrane</location>
        <topology evidence="1">Multi-pass membrane protein</topology>
    </subcellularLocation>
</comment>
<dbReference type="HAMAP" id="MF_02202">
    <property type="entry name" value="TolQ"/>
    <property type="match status" value="1"/>
</dbReference>
<keyword evidence="5 10" id="KW-0132">Cell division</keyword>
<organism evidence="12 13">
    <name type="scientific">Pseudidiomarina aestuarii</name>
    <dbReference type="NCBI Taxonomy" id="624146"/>
    <lineage>
        <taxon>Bacteria</taxon>
        <taxon>Pseudomonadati</taxon>
        <taxon>Pseudomonadota</taxon>
        <taxon>Gammaproteobacteria</taxon>
        <taxon>Alteromonadales</taxon>
        <taxon>Idiomarinaceae</taxon>
        <taxon>Pseudidiomarina</taxon>
    </lineage>
</organism>
<dbReference type="GO" id="GO:0005886">
    <property type="term" value="C:plasma membrane"/>
    <property type="evidence" value="ECO:0007669"/>
    <property type="project" value="UniProtKB-SubCell"/>
</dbReference>
<evidence type="ECO:0000256" key="2">
    <source>
        <dbReference type="ARBA" id="ARBA00010442"/>
    </source>
</evidence>
<keyword evidence="9 10" id="KW-0131">Cell cycle</keyword>
<evidence type="ECO:0000256" key="5">
    <source>
        <dbReference type="ARBA" id="ARBA00022618"/>
    </source>
</evidence>
<dbReference type="Proteomes" id="UP000242087">
    <property type="component" value="Unassembled WGS sequence"/>
</dbReference>
<evidence type="ECO:0000256" key="1">
    <source>
        <dbReference type="ARBA" id="ARBA00004651"/>
    </source>
</evidence>
<evidence type="ECO:0000256" key="9">
    <source>
        <dbReference type="ARBA" id="ARBA00023306"/>
    </source>
</evidence>
<feature type="transmembrane region" description="Helical" evidence="10">
    <location>
        <begin position="171"/>
        <end position="193"/>
    </location>
</feature>
<evidence type="ECO:0000313" key="13">
    <source>
        <dbReference type="Proteomes" id="UP000242087"/>
    </source>
</evidence>
<name>A0A2T4D5U1_9GAMM</name>
<comment type="similarity">
    <text evidence="2 10">Belongs to the ExbB/TolQ family.</text>
</comment>
<proteinExistence type="inferred from homology"/>
<evidence type="ECO:0000313" key="12">
    <source>
        <dbReference type="EMBL" id="PTB89179.1"/>
    </source>
</evidence>
<dbReference type="AlphaFoldDB" id="A0A2T4D5U1"/>
<feature type="domain" description="MotA/TolQ/ExbB proton channel" evidence="11">
    <location>
        <begin position="78"/>
        <end position="206"/>
    </location>
</feature>
<evidence type="ECO:0000256" key="7">
    <source>
        <dbReference type="ARBA" id="ARBA00022989"/>
    </source>
</evidence>
<comment type="subunit">
    <text evidence="10">The Tol-Pal system is composed of five core proteins: the inner membrane proteins TolA, TolQ and TolR, the periplasmic protein TolB and the outer membrane protein Pal. They form a network linking the inner and outer membranes and the peptidoglycan layer.</text>
</comment>
<feature type="transmembrane region" description="Helical" evidence="10">
    <location>
        <begin position="128"/>
        <end position="151"/>
    </location>
</feature>
<evidence type="ECO:0000256" key="10">
    <source>
        <dbReference type="HAMAP-Rule" id="MF_02202"/>
    </source>
</evidence>
<evidence type="ECO:0000259" key="11">
    <source>
        <dbReference type="Pfam" id="PF01618"/>
    </source>
</evidence>
<accession>A0A2T4D5U1</accession>
<keyword evidence="4 10" id="KW-0997">Cell inner membrane</keyword>
<dbReference type="PANTHER" id="PTHR30625">
    <property type="entry name" value="PROTEIN TOLQ"/>
    <property type="match status" value="1"/>
</dbReference>
<comment type="caution">
    <text evidence="12">The sequence shown here is derived from an EMBL/GenBank/DDBJ whole genome shotgun (WGS) entry which is preliminary data.</text>
</comment>
<dbReference type="InterPro" id="IPR014163">
    <property type="entry name" value="Tol-Pal_TolQ"/>
</dbReference>
<reference evidence="12 13" key="1">
    <citation type="submission" date="2018-03" db="EMBL/GenBank/DDBJ databases">
        <title>Cross-interface Injection: A General Nanoliter Liquid Handling Method Applied to Single Cells Genome Amplification Automated Nanoliter Liquid Handling Applied to Single Cell Multiple Displacement Amplification.</title>
        <authorList>
            <person name="Yun J."/>
            <person name="Xu P."/>
            <person name="Xu J."/>
            <person name="Dai X."/>
            <person name="Wang Y."/>
            <person name="Zheng X."/>
            <person name="Cao C."/>
            <person name="Yi Q."/>
            <person name="Zhu Y."/>
            <person name="Wang L."/>
            <person name="Dong Z."/>
            <person name="Huang Y."/>
            <person name="Huang L."/>
            <person name="Du W."/>
        </authorList>
    </citation>
    <scope>NUCLEOTIDE SEQUENCE [LARGE SCALE GENOMIC DNA]</scope>
    <source>
        <strain evidence="12 13">A12-4</strain>
    </source>
</reference>
<dbReference type="InterPro" id="IPR050790">
    <property type="entry name" value="ExbB/TolQ_transport"/>
</dbReference>
<comment type="function">
    <text evidence="10">Part of the Tol-Pal system, which plays a role in outer membrane invagination during cell division and is important for maintaining outer membrane integrity.</text>
</comment>
<feature type="transmembrane region" description="Helical" evidence="10">
    <location>
        <begin position="16"/>
        <end position="37"/>
    </location>
</feature>
<gene>
    <name evidence="10 12" type="primary">tolQ</name>
    <name evidence="12" type="ORF">C9927_02335</name>
</gene>
<dbReference type="InterPro" id="IPR002898">
    <property type="entry name" value="MotA_ExbB_proton_chnl"/>
</dbReference>
<dbReference type="PANTHER" id="PTHR30625:SF3">
    <property type="entry name" value="TOL-PAL SYSTEM PROTEIN TOLQ"/>
    <property type="match status" value="1"/>
</dbReference>
<keyword evidence="6 10" id="KW-0812">Transmembrane</keyword>
<dbReference type="GO" id="GO:0051301">
    <property type="term" value="P:cell division"/>
    <property type="evidence" value="ECO:0007669"/>
    <property type="project" value="UniProtKB-UniRule"/>
</dbReference>
<dbReference type="GO" id="GO:0043213">
    <property type="term" value="P:bacteriocin transport"/>
    <property type="evidence" value="ECO:0007669"/>
    <property type="project" value="InterPro"/>
</dbReference>
<dbReference type="NCBIfam" id="TIGR02796">
    <property type="entry name" value="tolQ"/>
    <property type="match status" value="1"/>
</dbReference>